<feature type="transmembrane region" description="Helical" evidence="1">
    <location>
        <begin position="12"/>
        <end position="31"/>
    </location>
</feature>
<organism>
    <name type="scientific">Ixodes scapularis</name>
    <name type="common">Black-legged tick</name>
    <name type="synonym">Deer tick</name>
    <dbReference type="NCBI Taxonomy" id="6945"/>
    <lineage>
        <taxon>Eukaryota</taxon>
        <taxon>Metazoa</taxon>
        <taxon>Ecdysozoa</taxon>
        <taxon>Arthropoda</taxon>
        <taxon>Chelicerata</taxon>
        <taxon>Arachnida</taxon>
        <taxon>Acari</taxon>
        <taxon>Parasitiformes</taxon>
        <taxon>Ixodida</taxon>
        <taxon>Ixodoidea</taxon>
        <taxon>Ixodidae</taxon>
        <taxon>Ixodinae</taxon>
        <taxon>Ixodes</taxon>
    </lineage>
</organism>
<dbReference type="VEuPathDB" id="VectorBase:ISCI007648"/>
<keyword evidence="1" id="KW-0472">Membrane</keyword>
<proteinExistence type="predicted"/>
<reference evidence="3" key="2">
    <citation type="submission" date="2020-05" db="UniProtKB">
        <authorList>
            <consortium name="EnsemblMetazoa"/>
        </authorList>
    </citation>
    <scope>IDENTIFICATION</scope>
    <source>
        <strain evidence="3">wikel</strain>
    </source>
</reference>
<dbReference type="EnsemblMetazoa" id="ISCW007648-RA">
    <property type="protein sequence ID" value="ISCW007648-PA"/>
    <property type="gene ID" value="ISCW007648"/>
</dbReference>
<dbReference type="Proteomes" id="UP000001555">
    <property type="component" value="Unassembled WGS sequence"/>
</dbReference>
<evidence type="ECO:0000313" key="4">
    <source>
        <dbReference type="Proteomes" id="UP000001555"/>
    </source>
</evidence>
<keyword evidence="1" id="KW-0812">Transmembrane</keyword>
<reference evidence="2 4" key="1">
    <citation type="submission" date="2008-03" db="EMBL/GenBank/DDBJ databases">
        <title>Annotation of Ixodes scapularis.</title>
        <authorList>
            <consortium name="Ixodes scapularis Genome Project Consortium"/>
            <person name="Caler E."/>
            <person name="Hannick L.I."/>
            <person name="Bidwell S."/>
            <person name="Joardar V."/>
            <person name="Thiagarajan M."/>
            <person name="Amedeo P."/>
            <person name="Galinsky K.J."/>
            <person name="Schobel S."/>
            <person name="Inman J."/>
            <person name="Hostetler J."/>
            <person name="Miller J."/>
            <person name="Hammond M."/>
            <person name="Megy K."/>
            <person name="Lawson D."/>
            <person name="Kodira C."/>
            <person name="Sutton G."/>
            <person name="Meyer J."/>
            <person name="Hill C.A."/>
            <person name="Birren B."/>
            <person name="Nene V."/>
            <person name="Collins F."/>
            <person name="Alarcon-Chaidez F."/>
            <person name="Wikel S."/>
            <person name="Strausberg R."/>
        </authorList>
    </citation>
    <scope>NUCLEOTIDE SEQUENCE [LARGE SCALE GENOMIC DNA]</scope>
    <source>
        <strain evidence="4">Wikel</strain>
        <strain evidence="2">Wikel colony</strain>
    </source>
</reference>
<dbReference type="PaxDb" id="6945-B7PUJ9"/>
<dbReference type="AlphaFoldDB" id="B7PUJ9"/>
<dbReference type="EMBL" id="ABJB010198445">
    <property type="status" value="NOT_ANNOTATED_CDS"/>
    <property type="molecule type" value="Genomic_DNA"/>
</dbReference>
<dbReference type="EMBL" id="DS793006">
    <property type="protein sequence ID" value="EEC10271.1"/>
    <property type="molecule type" value="Genomic_DNA"/>
</dbReference>
<keyword evidence="1" id="KW-1133">Transmembrane helix</keyword>
<keyword evidence="4" id="KW-1185">Reference proteome</keyword>
<evidence type="ECO:0000256" key="1">
    <source>
        <dbReference type="SAM" id="Phobius"/>
    </source>
</evidence>
<dbReference type="VEuPathDB" id="VectorBase:ISCW007648"/>
<evidence type="ECO:0000313" key="2">
    <source>
        <dbReference type="EMBL" id="EEC10271.1"/>
    </source>
</evidence>
<gene>
    <name evidence="2" type="ORF">IscW_ISCW007648</name>
</gene>
<dbReference type="HOGENOM" id="CLU_2415715_0_0_1"/>
<accession>B7PUJ9</accession>
<sequence>MTAASLRDGNAVALAVVPMVSNPAFVAAIFVRAPRQPAAAAPIVLDHLRPADRGVTQPFDLLAGPDGDLESGLMNIGGDGTQPLCPEEERLL</sequence>
<name>B7PUJ9_IXOSC</name>
<evidence type="ECO:0000313" key="3">
    <source>
        <dbReference type="EnsemblMetazoa" id="ISCW007648-PA"/>
    </source>
</evidence>
<dbReference type="InParanoid" id="B7PUJ9"/>
<protein>
    <submittedName>
        <fullName evidence="2 3">Uncharacterized protein</fullName>
    </submittedName>
</protein>